<organism evidence="3 4">
    <name type="scientific">Halobaculum litoreum</name>
    <dbReference type="NCBI Taxonomy" id="3031998"/>
    <lineage>
        <taxon>Archaea</taxon>
        <taxon>Methanobacteriati</taxon>
        <taxon>Methanobacteriota</taxon>
        <taxon>Stenosarchaea group</taxon>
        <taxon>Halobacteria</taxon>
        <taxon>Halobacteriales</taxon>
        <taxon>Haloferacaceae</taxon>
        <taxon>Halobaculum</taxon>
    </lineage>
</organism>
<dbReference type="EMBL" id="JBHSZG010000001">
    <property type="protein sequence ID" value="MFC7136815.1"/>
    <property type="molecule type" value="Genomic_DNA"/>
</dbReference>
<proteinExistence type="predicted"/>
<evidence type="ECO:0000256" key="1">
    <source>
        <dbReference type="SAM" id="MobiDB-lite"/>
    </source>
</evidence>
<gene>
    <name evidence="3" type="ORF">ACFQRB_10585</name>
</gene>
<dbReference type="Pfam" id="PF26403">
    <property type="entry name" value="DUF8101"/>
    <property type="match status" value="1"/>
</dbReference>
<dbReference type="AlphaFoldDB" id="A0ABD5XNR6"/>
<name>A0ABD5XNR6_9EURY</name>
<feature type="region of interest" description="Disordered" evidence="1">
    <location>
        <begin position="1"/>
        <end position="26"/>
    </location>
</feature>
<evidence type="ECO:0000313" key="4">
    <source>
        <dbReference type="Proteomes" id="UP001596368"/>
    </source>
</evidence>
<accession>A0ABD5XNR6</accession>
<keyword evidence="4" id="KW-1185">Reference proteome</keyword>
<sequence>MDDEPDDRDGSDAPGLPEPAAPDDADLPADVEAALTQLVEAARDAVRDGRTDDALAAVDTARTVASNKLPAGDRRDRLVHGCDRVADLAADDPAVATEYLAALRRRLPP</sequence>
<comment type="caution">
    <text evidence="3">The sequence shown here is derived from an EMBL/GenBank/DDBJ whole genome shotgun (WGS) entry which is preliminary data.</text>
</comment>
<reference evidence="3 4" key="1">
    <citation type="journal article" date="2019" name="Int. J. Syst. Evol. Microbiol.">
        <title>The Global Catalogue of Microorganisms (GCM) 10K type strain sequencing project: providing services to taxonomists for standard genome sequencing and annotation.</title>
        <authorList>
            <consortium name="The Broad Institute Genomics Platform"/>
            <consortium name="The Broad Institute Genome Sequencing Center for Infectious Disease"/>
            <person name="Wu L."/>
            <person name="Ma J."/>
        </authorList>
    </citation>
    <scope>NUCLEOTIDE SEQUENCE [LARGE SCALE GENOMIC DNA]</scope>
    <source>
        <strain evidence="3 4">DT92</strain>
    </source>
</reference>
<evidence type="ECO:0000313" key="3">
    <source>
        <dbReference type="EMBL" id="MFC7136815.1"/>
    </source>
</evidence>
<dbReference type="InterPro" id="IPR058414">
    <property type="entry name" value="DUF8101"/>
</dbReference>
<protein>
    <recommendedName>
        <fullName evidence="2">DUF8101 domain-containing protein</fullName>
    </recommendedName>
</protein>
<feature type="domain" description="DUF8101" evidence="2">
    <location>
        <begin position="22"/>
        <end position="108"/>
    </location>
</feature>
<dbReference type="Proteomes" id="UP001596368">
    <property type="component" value="Unassembled WGS sequence"/>
</dbReference>
<dbReference type="RefSeq" id="WP_284014181.1">
    <property type="nucleotide sequence ID" value="NZ_CP126156.1"/>
</dbReference>
<dbReference type="GeneID" id="81121398"/>
<evidence type="ECO:0000259" key="2">
    <source>
        <dbReference type="Pfam" id="PF26403"/>
    </source>
</evidence>